<dbReference type="EMBL" id="JAPNUD010000153">
    <property type="protein sequence ID" value="MDA0645748.1"/>
    <property type="molecule type" value="Genomic_DNA"/>
</dbReference>
<evidence type="ECO:0000256" key="5">
    <source>
        <dbReference type="ARBA" id="ARBA00023136"/>
    </source>
</evidence>
<dbReference type="Proteomes" id="UP001212498">
    <property type="component" value="Unassembled WGS sequence"/>
</dbReference>
<evidence type="ECO:0000256" key="2">
    <source>
        <dbReference type="ARBA" id="ARBA00022475"/>
    </source>
</evidence>
<feature type="transmembrane region" description="Helical" evidence="6">
    <location>
        <begin position="239"/>
        <end position="260"/>
    </location>
</feature>
<gene>
    <name evidence="7" type="ORF">OUY24_34435</name>
</gene>
<keyword evidence="2" id="KW-1003">Cell membrane</keyword>
<feature type="transmembrane region" description="Helical" evidence="6">
    <location>
        <begin position="191"/>
        <end position="209"/>
    </location>
</feature>
<evidence type="ECO:0000256" key="4">
    <source>
        <dbReference type="ARBA" id="ARBA00022989"/>
    </source>
</evidence>
<keyword evidence="3 6" id="KW-0812">Transmembrane</keyword>
<name>A0ABT4T8A3_9ACTN</name>
<evidence type="ECO:0000256" key="6">
    <source>
        <dbReference type="SAM" id="Phobius"/>
    </source>
</evidence>
<dbReference type="PANTHER" id="PTHR30482">
    <property type="entry name" value="HIGH-AFFINITY BRANCHED-CHAIN AMINO ACID TRANSPORT SYSTEM PERMEASE"/>
    <property type="match status" value="1"/>
</dbReference>
<comment type="caution">
    <text evidence="7">The sequence shown here is derived from an EMBL/GenBank/DDBJ whole genome shotgun (WGS) entry which is preliminary data.</text>
</comment>
<evidence type="ECO:0000313" key="7">
    <source>
        <dbReference type="EMBL" id="MDA0645748.1"/>
    </source>
</evidence>
<evidence type="ECO:0000256" key="1">
    <source>
        <dbReference type="ARBA" id="ARBA00004651"/>
    </source>
</evidence>
<sequence length="351" mass="36832">MTDQMTRPGAVATARILGGPRPWVRPVSLALLLLMAALPALDVQIPLLFDGTLASPGVLHLLSLMCVMAAIAITYDLLFGFTGLLSFGHGLYVAIGMYTTAVVLTNTGLGLGGALGYVVVLGVAVPLVLGAVVLRVGGIAFTMATLAFAQAGAIFVVRDPFRVTGGELGLALPYEQLPDVLVGVVNAKYRYWLALALLVLTVVVVRWALASRPGRVWRAIRDNETRVTVLGLRSYAFKLMAFTLSSFLATLGGMVYALIVGGAHAEVTDSTFTLGLLVMVVLGGSGRLSGALIGGLVYTYLSHRLGDLSTTVSGPLSEPMFVLGVLFVALIMFLPGGIVSLVRRTESRGEA</sequence>
<evidence type="ECO:0000256" key="3">
    <source>
        <dbReference type="ARBA" id="ARBA00022692"/>
    </source>
</evidence>
<keyword evidence="8" id="KW-1185">Reference proteome</keyword>
<proteinExistence type="predicted"/>
<feature type="transmembrane region" description="Helical" evidence="6">
    <location>
        <begin position="58"/>
        <end position="78"/>
    </location>
</feature>
<reference evidence="7 8" key="1">
    <citation type="submission" date="2022-11" db="EMBL/GenBank/DDBJ databases">
        <title>Nonomuraea corallina sp. nov., a new species of the genus Nonomuraea isolated from sea side sediment in Thai sea.</title>
        <authorList>
            <person name="Ngamcharungchit C."/>
            <person name="Matsumoto A."/>
            <person name="Suriyachadkun C."/>
            <person name="Panbangred W."/>
            <person name="Inahashi Y."/>
            <person name="Intra B."/>
        </authorList>
    </citation>
    <scope>NUCLEOTIDE SEQUENCE [LARGE SCALE GENOMIC DNA]</scope>
    <source>
        <strain evidence="7 8">DSM 43553</strain>
    </source>
</reference>
<feature type="transmembrane region" description="Helical" evidence="6">
    <location>
        <begin position="321"/>
        <end position="342"/>
    </location>
</feature>
<dbReference type="InterPro" id="IPR043428">
    <property type="entry name" value="LivM-like"/>
</dbReference>
<evidence type="ECO:0000313" key="8">
    <source>
        <dbReference type="Proteomes" id="UP001212498"/>
    </source>
</evidence>
<dbReference type="RefSeq" id="WP_148035710.1">
    <property type="nucleotide sequence ID" value="NZ_BAABFD010000026.1"/>
</dbReference>
<dbReference type="CDD" id="cd06581">
    <property type="entry name" value="TM_PBP1_LivM_like"/>
    <property type="match status" value="1"/>
</dbReference>
<keyword evidence="4 6" id="KW-1133">Transmembrane helix</keyword>
<dbReference type="PANTHER" id="PTHR30482:SF17">
    <property type="entry name" value="ABC TRANSPORTER ATP-BINDING PROTEIN"/>
    <property type="match status" value="1"/>
</dbReference>
<organism evidence="7 8">
    <name type="scientific">Nonomuraea ferruginea</name>
    <dbReference type="NCBI Taxonomy" id="46174"/>
    <lineage>
        <taxon>Bacteria</taxon>
        <taxon>Bacillati</taxon>
        <taxon>Actinomycetota</taxon>
        <taxon>Actinomycetes</taxon>
        <taxon>Streptosporangiales</taxon>
        <taxon>Streptosporangiaceae</taxon>
        <taxon>Nonomuraea</taxon>
    </lineage>
</organism>
<feature type="transmembrane region" description="Helical" evidence="6">
    <location>
        <begin position="115"/>
        <end position="134"/>
    </location>
</feature>
<feature type="transmembrane region" description="Helical" evidence="6">
    <location>
        <begin position="272"/>
        <end position="301"/>
    </location>
</feature>
<keyword evidence="5 6" id="KW-0472">Membrane</keyword>
<accession>A0ABT4T8A3</accession>
<comment type="subcellular location">
    <subcellularLocation>
        <location evidence="1">Cell membrane</location>
        <topology evidence="1">Multi-pass membrane protein</topology>
    </subcellularLocation>
</comment>
<dbReference type="Pfam" id="PF02653">
    <property type="entry name" value="BPD_transp_2"/>
    <property type="match status" value="1"/>
</dbReference>
<protein>
    <submittedName>
        <fullName evidence="7">Branched-chain amino acid ABC transporter permease</fullName>
    </submittedName>
</protein>
<dbReference type="InterPro" id="IPR001851">
    <property type="entry name" value="ABC_transp_permease"/>
</dbReference>